<dbReference type="InterPro" id="IPR010753">
    <property type="entry name" value="DUF1330"/>
</dbReference>
<proteinExistence type="predicted"/>
<dbReference type="SUPFAM" id="SSF54909">
    <property type="entry name" value="Dimeric alpha+beta barrel"/>
    <property type="match status" value="1"/>
</dbReference>
<dbReference type="STRING" id="489703.SAMN04488038_11313"/>
<accession>A0A1H9KAG7</accession>
<evidence type="ECO:0000259" key="1">
    <source>
        <dbReference type="Pfam" id="PF07045"/>
    </source>
</evidence>
<name>A0A1H9KAG7_9GAMM</name>
<dbReference type="Pfam" id="PF07045">
    <property type="entry name" value="DUF1330"/>
    <property type="match status" value="1"/>
</dbReference>
<evidence type="ECO:0000313" key="3">
    <source>
        <dbReference type="Proteomes" id="UP000199233"/>
    </source>
</evidence>
<dbReference type="EMBL" id="FOFS01000013">
    <property type="protein sequence ID" value="SEQ96058.1"/>
    <property type="molecule type" value="Genomic_DNA"/>
</dbReference>
<protein>
    <recommendedName>
        <fullName evidence="1">DUF1330 domain-containing protein</fullName>
    </recommendedName>
</protein>
<dbReference type="Proteomes" id="UP000199233">
    <property type="component" value="Unassembled WGS sequence"/>
</dbReference>
<organism evidence="2 3">
    <name type="scientific">Solimonas aquatica</name>
    <dbReference type="NCBI Taxonomy" id="489703"/>
    <lineage>
        <taxon>Bacteria</taxon>
        <taxon>Pseudomonadati</taxon>
        <taxon>Pseudomonadota</taxon>
        <taxon>Gammaproteobacteria</taxon>
        <taxon>Nevskiales</taxon>
        <taxon>Nevskiaceae</taxon>
        <taxon>Solimonas</taxon>
    </lineage>
</organism>
<sequence>MSAYLLFIREGQVQDPAEFAIYQRMNRAAPRDPRLKPCVVYGSIEALEGEAPDGVVLLEFPSAEDARAWYRSPQYQAALPHRRKSADYRALLIEGLSA</sequence>
<dbReference type="RefSeq" id="WP_093288399.1">
    <property type="nucleotide sequence ID" value="NZ_FOFS01000013.1"/>
</dbReference>
<reference evidence="2 3" key="1">
    <citation type="submission" date="2016-10" db="EMBL/GenBank/DDBJ databases">
        <authorList>
            <person name="de Groot N.N."/>
        </authorList>
    </citation>
    <scope>NUCLEOTIDE SEQUENCE [LARGE SCALE GENOMIC DNA]</scope>
    <source>
        <strain evidence="2 3">DSM 25927</strain>
    </source>
</reference>
<evidence type="ECO:0000313" key="2">
    <source>
        <dbReference type="EMBL" id="SEQ96058.1"/>
    </source>
</evidence>
<dbReference type="InterPro" id="IPR011008">
    <property type="entry name" value="Dimeric_a/b-barrel"/>
</dbReference>
<dbReference type="AlphaFoldDB" id="A0A1H9KAG7"/>
<dbReference type="Gene3D" id="3.30.70.100">
    <property type="match status" value="1"/>
</dbReference>
<feature type="domain" description="DUF1330" evidence="1">
    <location>
        <begin position="8"/>
        <end position="96"/>
    </location>
</feature>
<gene>
    <name evidence="2" type="ORF">SAMN04488038_11313</name>
</gene>
<keyword evidence="3" id="KW-1185">Reference proteome</keyword>
<dbReference type="OrthoDB" id="9806380at2"/>